<protein>
    <recommendedName>
        <fullName evidence="2">PknH-like extracellular domain-containing protein</fullName>
    </recommendedName>
</protein>
<evidence type="ECO:0000256" key="1">
    <source>
        <dbReference type="SAM" id="SignalP"/>
    </source>
</evidence>
<comment type="caution">
    <text evidence="3">The sequence shown here is derived from an EMBL/GenBank/DDBJ whole genome shotgun (WGS) entry which is preliminary data.</text>
</comment>
<reference evidence="3 4" key="1">
    <citation type="submission" date="2016-06" db="EMBL/GenBank/DDBJ databases">
        <authorList>
            <person name="Kjaerup R.B."/>
            <person name="Dalgaard T.S."/>
            <person name="Juul-Madsen H.R."/>
        </authorList>
    </citation>
    <scope>NUCLEOTIDE SEQUENCE [LARGE SCALE GENOMIC DNA]</scope>
    <source>
        <strain evidence="3 4">E3012</strain>
    </source>
</reference>
<keyword evidence="1" id="KW-0732">Signal</keyword>
<dbReference type="EMBL" id="MBEE01000205">
    <property type="protein sequence ID" value="OCB47969.1"/>
    <property type="molecule type" value="Genomic_DNA"/>
</dbReference>
<dbReference type="InterPro" id="IPR026954">
    <property type="entry name" value="PknH-like_Extracell"/>
</dbReference>
<feature type="domain" description="PknH-like extracellular" evidence="2">
    <location>
        <begin position="43"/>
        <end position="247"/>
    </location>
</feature>
<feature type="chain" id="PRO_5039188334" description="PknH-like extracellular domain-containing protein" evidence="1">
    <location>
        <begin position="23"/>
        <end position="252"/>
    </location>
</feature>
<dbReference type="Pfam" id="PF14032">
    <property type="entry name" value="PknH_C"/>
    <property type="match status" value="1"/>
</dbReference>
<proteinExistence type="predicted"/>
<gene>
    <name evidence="3" type="ORF">A5677_25855</name>
</gene>
<sequence>MRRRRWWVAIPLILLLATGCSATVGGAARPAPNLAPRSVHGQILNRVLVGKSALSRIVRQPMELDPRYPPVSGRPPLPLGDSDWFQNCLGVAVIMQGAAYRSADVQDVALETWRPVGSSPAAVTGVKEAAISLPTAADANALFATFSRQWQGCEGKTVPVAGGALPLKVKVSHVQSAGSVVAATISMHWNAPVMFAPAIPAARAIGVRDNCLIEVEVDFLDTLSASREGSGDVNTSALDIAQVMRDKVTALS</sequence>
<dbReference type="PROSITE" id="PS51257">
    <property type="entry name" value="PROKAR_LIPOPROTEIN"/>
    <property type="match status" value="1"/>
</dbReference>
<dbReference type="Gene3D" id="3.40.1000.70">
    <property type="entry name" value="PknH-like extracellular domain"/>
    <property type="match status" value="1"/>
</dbReference>
<dbReference type="InterPro" id="IPR038232">
    <property type="entry name" value="PknH-like_Extracell_sf"/>
</dbReference>
<evidence type="ECO:0000313" key="3">
    <source>
        <dbReference type="EMBL" id="OCB47969.1"/>
    </source>
</evidence>
<dbReference type="AlphaFoldDB" id="A0A1B9CZ51"/>
<evidence type="ECO:0000259" key="2">
    <source>
        <dbReference type="Pfam" id="PF14032"/>
    </source>
</evidence>
<evidence type="ECO:0000313" key="4">
    <source>
        <dbReference type="Proteomes" id="UP000092683"/>
    </source>
</evidence>
<feature type="signal peptide" evidence="1">
    <location>
        <begin position="1"/>
        <end position="22"/>
    </location>
</feature>
<accession>A0A1B9CZ51</accession>
<name>A0A1B9CZ51_MYCMA</name>
<organism evidence="3 4">
    <name type="scientific">Mycobacterium malmoense</name>
    <dbReference type="NCBI Taxonomy" id="1780"/>
    <lineage>
        <taxon>Bacteria</taxon>
        <taxon>Bacillati</taxon>
        <taxon>Actinomycetota</taxon>
        <taxon>Actinomycetes</taxon>
        <taxon>Mycobacteriales</taxon>
        <taxon>Mycobacteriaceae</taxon>
        <taxon>Mycobacterium</taxon>
    </lineage>
</organism>
<dbReference type="Proteomes" id="UP000092683">
    <property type="component" value="Unassembled WGS sequence"/>
</dbReference>